<evidence type="ECO:0000256" key="6">
    <source>
        <dbReference type="SAM" id="Phobius"/>
    </source>
</evidence>
<protein>
    <recommendedName>
        <fullName evidence="9">Multicomponent Na+:H+ antiporter subunit F</fullName>
    </recommendedName>
</protein>
<evidence type="ECO:0000313" key="8">
    <source>
        <dbReference type="Proteomes" id="UP000606490"/>
    </source>
</evidence>
<name>A0ABS1V5A5_9PROT</name>
<sequence>MSSWLLALLGLVPALAVPVWQALRGSIGTRLVAVQFATSLAVLMLALMSFAFAQPSLMDLALTLALLTLPGTLLLAVFLERWL</sequence>
<reference evidence="7 8" key="1">
    <citation type="submission" date="2021-01" db="EMBL/GenBank/DDBJ databases">
        <title>Belnapia mucosa sp. nov. and Belnapia arida sp. nov., isolated from the Tabernas Desert (Almeria, Spain).</title>
        <authorList>
            <person name="Molina-Menor E."/>
            <person name="Vidal-Verdu A."/>
            <person name="Calonge A."/>
            <person name="Satari L."/>
            <person name="Pereto Magraner J."/>
            <person name="Porcar Miralles M."/>
        </authorList>
    </citation>
    <scope>NUCLEOTIDE SEQUENCE [LARGE SCALE GENOMIC DNA]</scope>
    <source>
        <strain evidence="7 8">T6</strain>
    </source>
</reference>
<keyword evidence="3 6" id="KW-0812">Transmembrane</keyword>
<accession>A0ABS1V5A5</accession>
<keyword evidence="2" id="KW-1003">Cell membrane</keyword>
<comment type="subcellular location">
    <subcellularLocation>
        <location evidence="1">Cell membrane</location>
        <topology evidence="1">Multi-pass membrane protein</topology>
    </subcellularLocation>
</comment>
<evidence type="ECO:0000256" key="2">
    <source>
        <dbReference type="ARBA" id="ARBA00022475"/>
    </source>
</evidence>
<organism evidence="7 8">
    <name type="scientific">Belnapia mucosa</name>
    <dbReference type="NCBI Taxonomy" id="2804532"/>
    <lineage>
        <taxon>Bacteria</taxon>
        <taxon>Pseudomonadati</taxon>
        <taxon>Pseudomonadota</taxon>
        <taxon>Alphaproteobacteria</taxon>
        <taxon>Acetobacterales</taxon>
        <taxon>Roseomonadaceae</taxon>
        <taxon>Belnapia</taxon>
    </lineage>
</organism>
<evidence type="ECO:0000256" key="5">
    <source>
        <dbReference type="ARBA" id="ARBA00023136"/>
    </source>
</evidence>
<evidence type="ECO:0000256" key="1">
    <source>
        <dbReference type="ARBA" id="ARBA00004651"/>
    </source>
</evidence>
<dbReference type="EMBL" id="JAEUXJ010000005">
    <property type="protein sequence ID" value="MBL6456427.1"/>
    <property type="molecule type" value="Genomic_DNA"/>
</dbReference>
<keyword evidence="5 6" id="KW-0472">Membrane</keyword>
<dbReference type="InterPro" id="IPR007208">
    <property type="entry name" value="MrpF/PhaF-like"/>
</dbReference>
<dbReference type="RefSeq" id="WP_202826172.1">
    <property type="nucleotide sequence ID" value="NZ_JAEUXJ010000005.1"/>
</dbReference>
<evidence type="ECO:0000313" key="7">
    <source>
        <dbReference type="EMBL" id="MBL6456427.1"/>
    </source>
</evidence>
<evidence type="ECO:0008006" key="9">
    <source>
        <dbReference type="Google" id="ProtNLM"/>
    </source>
</evidence>
<feature type="transmembrane region" description="Helical" evidence="6">
    <location>
        <begin position="32"/>
        <end position="53"/>
    </location>
</feature>
<evidence type="ECO:0000256" key="3">
    <source>
        <dbReference type="ARBA" id="ARBA00022692"/>
    </source>
</evidence>
<comment type="caution">
    <text evidence="7">The sequence shown here is derived from an EMBL/GenBank/DDBJ whole genome shotgun (WGS) entry which is preliminary data.</text>
</comment>
<dbReference type="Pfam" id="PF04066">
    <property type="entry name" value="MrpF_PhaF"/>
    <property type="match status" value="1"/>
</dbReference>
<feature type="transmembrane region" description="Helical" evidence="6">
    <location>
        <begin position="60"/>
        <end position="79"/>
    </location>
</feature>
<gene>
    <name evidence="7" type="ORF">JMJ55_13920</name>
</gene>
<dbReference type="Proteomes" id="UP000606490">
    <property type="component" value="Unassembled WGS sequence"/>
</dbReference>
<keyword evidence="4 6" id="KW-1133">Transmembrane helix</keyword>
<keyword evidence="8" id="KW-1185">Reference proteome</keyword>
<proteinExistence type="predicted"/>
<evidence type="ECO:0000256" key="4">
    <source>
        <dbReference type="ARBA" id="ARBA00022989"/>
    </source>
</evidence>